<proteinExistence type="predicted"/>
<dbReference type="Proteomes" id="UP000198725">
    <property type="component" value="Unassembled WGS sequence"/>
</dbReference>
<accession>A0A1I3ZMS8</accession>
<dbReference type="AlphaFoldDB" id="A0A1I3ZMS8"/>
<dbReference type="EMBL" id="FOSR01000003">
    <property type="protein sequence ID" value="SFK44849.1"/>
    <property type="molecule type" value="Genomic_DNA"/>
</dbReference>
<protein>
    <submittedName>
        <fullName evidence="1">Uncharacterized protein</fullName>
    </submittedName>
</protein>
<dbReference type="RefSeq" id="WP_092701843.1">
    <property type="nucleotide sequence ID" value="NZ_FOSR01000003.1"/>
</dbReference>
<evidence type="ECO:0000313" key="1">
    <source>
        <dbReference type="EMBL" id="SFK44849.1"/>
    </source>
</evidence>
<gene>
    <name evidence="1" type="ORF">SAMN05192579_1032</name>
</gene>
<name>A0A1I3ZMS8_9GAMM</name>
<reference evidence="2" key="1">
    <citation type="submission" date="2016-10" db="EMBL/GenBank/DDBJ databases">
        <authorList>
            <person name="Varghese N."/>
            <person name="Submissions S."/>
        </authorList>
    </citation>
    <scope>NUCLEOTIDE SEQUENCE [LARGE SCALE GENOMIC DNA]</scope>
    <source>
        <strain evidence="2">MO64</strain>
    </source>
</reference>
<organism evidence="1 2">
    <name type="scientific">Rhodanobacter glycinis</name>
    <dbReference type="NCBI Taxonomy" id="582702"/>
    <lineage>
        <taxon>Bacteria</taxon>
        <taxon>Pseudomonadati</taxon>
        <taxon>Pseudomonadota</taxon>
        <taxon>Gammaproteobacteria</taxon>
        <taxon>Lysobacterales</taxon>
        <taxon>Rhodanobacteraceae</taxon>
        <taxon>Rhodanobacter</taxon>
    </lineage>
</organism>
<keyword evidence="2" id="KW-1185">Reference proteome</keyword>
<evidence type="ECO:0000313" key="2">
    <source>
        <dbReference type="Proteomes" id="UP000198725"/>
    </source>
</evidence>
<sequence>MAERTFDHYCVRSGASLEGSRYTAWLAVTPLGHGFPVYYAICENRSFRQQEVAEEAAATTLAAMLSLEEDGTPVFPDNYTGFADDVTQEPSAQD</sequence>